<evidence type="ECO:0000313" key="1">
    <source>
        <dbReference type="Proteomes" id="UP000504629"/>
    </source>
</evidence>
<dbReference type="AlphaFoldDB" id="A0A6J2J8Z9"/>
<protein>
    <submittedName>
        <fullName evidence="2">Uncharacterized protein LOC114239747</fullName>
    </submittedName>
</protein>
<organism evidence="1 2">
    <name type="scientific">Bombyx mandarina</name>
    <name type="common">Wild silk moth</name>
    <name type="synonym">Wild silkworm</name>
    <dbReference type="NCBI Taxonomy" id="7092"/>
    <lineage>
        <taxon>Eukaryota</taxon>
        <taxon>Metazoa</taxon>
        <taxon>Ecdysozoa</taxon>
        <taxon>Arthropoda</taxon>
        <taxon>Hexapoda</taxon>
        <taxon>Insecta</taxon>
        <taxon>Pterygota</taxon>
        <taxon>Neoptera</taxon>
        <taxon>Endopterygota</taxon>
        <taxon>Lepidoptera</taxon>
        <taxon>Glossata</taxon>
        <taxon>Ditrysia</taxon>
        <taxon>Bombycoidea</taxon>
        <taxon>Bombycidae</taxon>
        <taxon>Bombycinae</taxon>
        <taxon>Bombyx</taxon>
    </lineage>
</organism>
<proteinExistence type="predicted"/>
<dbReference type="GeneID" id="114239747"/>
<gene>
    <name evidence="2" type="primary">LOC114239747</name>
</gene>
<evidence type="ECO:0000313" key="2">
    <source>
        <dbReference type="RefSeq" id="XP_028025910.1"/>
    </source>
</evidence>
<name>A0A6J2J8Z9_BOMMA</name>
<dbReference type="RefSeq" id="XP_028025910.1">
    <property type="nucleotide sequence ID" value="XM_028170109.1"/>
</dbReference>
<reference evidence="2" key="1">
    <citation type="submission" date="2025-08" db="UniProtKB">
        <authorList>
            <consortium name="RefSeq"/>
        </authorList>
    </citation>
    <scope>IDENTIFICATION</scope>
    <source>
        <tissue evidence="2">Silk gland</tissue>
    </source>
</reference>
<accession>A0A6J2J8Z9</accession>
<sequence length="126" mass="14252">MNILGYLIAVAHMQALNGSRGPYEDILTNIGTLDSLAHQIREQNLLSLEGFKSSGFSRNGNKGYYLSRNLRDYIYYKVGNPTDEGVFLTILYKDQDTNKNVPALFVSKVDVNDEIREAINDYVNKL</sequence>
<dbReference type="OrthoDB" id="7378923at2759"/>
<dbReference type="Proteomes" id="UP000504629">
    <property type="component" value="Unplaced"/>
</dbReference>
<dbReference type="KEGG" id="bman:114239747"/>
<keyword evidence="1" id="KW-1185">Reference proteome</keyword>